<evidence type="ECO:0000256" key="1">
    <source>
        <dbReference type="SAM" id="SignalP"/>
    </source>
</evidence>
<evidence type="ECO:0000313" key="3">
    <source>
        <dbReference type="EMBL" id="HIR00850.1"/>
    </source>
</evidence>
<dbReference type="Gene3D" id="3.30.1330.60">
    <property type="entry name" value="OmpA-like domain"/>
    <property type="match status" value="1"/>
</dbReference>
<feature type="domain" description="OmpA-like" evidence="2">
    <location>
        <begin position="286"/>
        <end position="362"/>
    </location>
</feature>
<evidence type="ECO:0000259" key="2">
    <source>
        <dbReference type="Pfam" id="PF00691"/>
    </source>
</evidence>
<dbReference type="SUPFAM" id="SSF103088">
    <property type="entry name" value="OmpA-like"/>
    <property type="match status" value="1"/>
</dbReference>
<dbReference type="Pfam" id="PF00691">
    <property type="entry name" value="OmpA"/>
    <property type="match status" value="1"/>
</dbReference>
<gene>
    <name evidence="3" type="ORF">IAA69_01015</name>
</gene>
<reference evidence="3" key="1">
    <citation type="submission" date="2020-10" db="EMBL/GenBank/DDBJ databases">
        <authorList>
            <person name="Gilroy R."/>
        </authorList>
    </citation>
    <scope>NUCLEOTIDE SEQUENCE</scope>
    <source>
        <strain evidence="3">ChiGjej1B1-2707</strain>
    </source>
</reference>
<dbReference type="PROSITE" id="PS51257">
    <property type="entry name" value="PROKAR_LIPOPROTEIN"/>
    <property type="match status" value="1"/>
</dbReference>
<feature type="signal peptide" evidence="1">
    <location>
        <begin position="1"/>
        <end position="25"/>
    </location>
</feature>
<dbReference type="Proteomes" id="UP000824261">
    <property type="component" value="Unassembled WGS sequence"/>
</dbReference>
<reference evidence="3" key="2">
    <citation type="journal article" date="2021" name="PeerJ">
        <title>Extensive microbial diversity within the chicken gut microbiome revealed by metagenomics and culture.</title>
        <authorList>
            <person name="Gilroy R."/>
            <person name="Ravi A."/>
            <person name="Getino M."/>
            <person name="Pursley I."/>
            <person name="Horton D.L."/>
            <person name="Alikhan N.F."/>
            <person name="Baker D."/>
            <person name="Gharbi K."/>
            <person name="Hall N."/>
            <person name="Watson M."/>
            <person name="Adriaenssens E.M."/>
            <person name="Foster-Nyarko E."/>
            <person name="Jarju S."/>
            <person name="Secka A."/>
            <person name="Antonio M."/>
            <person name="Oren A."/>
            <person name="Chaudhuri R.R."/>
            <person name="La Ragione R."/>
            <person name="Hildebrand F."/>
            <person name="Pallen M.J."/>
        </authorList>
    </citation>
    <scope>NUCLEOTIDE SEQUENCE</scope>
    <source>
        <strain evidence="3">ChiGjej1B1-2707</strain>
    </source>
</reference>
<dbReference type="EMBL" id="DVGB01000009">
    <property type="protein sequence ID" value="HIR00850.1"/>
    <property type="molecule type" value="Genomic_DNA"/>
</dbReference>
<accession>A0A9D0ZZ62</accession>
<evidence type="ECO:0000313" key="4">
    <source>
        <dbReference type="Proteomes" id="UP000824261"/>
    </source>
</evidence>
<dbReference type="InterPro" id="IPR036737">
    <property type="entry name" value="OmpA-like_sf"/>
</dbReference>
<proteinExistence type="predicted"/>
<keyword evidence="1" id="KW-0732">Signal</keyword>
<organism evidence="3 4">
    <name type="scientific">Candidatus Aveggerthella stercoripullorum</name>
    <dbReference type="NCBI Taxonomy" id="2840688"/>
    <lineage>
        <taxon>Bacteria</taxon>
        <taxon>Bacillati</taxon>
        <taxon>Actinomycetota</taxon>
        <taxon>Coriobacteriia</taxon>
        <taxon>Eggerthellales</taxon>
        <taxon>Eggerthellaceae</taxon>
        <taxon>Eggerthellaceae incertae sedis</taxon>
        <taxon>Candidatus Aveggerthella</taxon>
    </lineage>
</organism>
<comment type="caution">
    <text evidence="3">The sequence shown here is derived from an EMBL/GenBank/DDBJ whole genome shotgun (WGS) entry which is preliminary data.</text>
</comment>
<sequence length="388" mass="40576">MATVAKGFKKVVLAVMLLLLPLAMVGCSKPQEAVDAAIVIQNTSGTPVWDCSVLDGAIEQVRGSNGRITVTIADANPTAKTFDFSTVSDSEINKDRMERQVRECLQTNADDPGCDMLQSIVVGADSVAGSDQVLGVYVIGSGISDTGLLDMASSELVENGDPSQVAQYYAAINEVPDLSWVPVITWYGFGSTSGSQPAPSNAQLVAIEALYTEVLEECGCAVTIQAAPVATAEARPNALPVVKVVEFAPVVPYSVPSGGADAGPSRTEFSSTQLGFVGDSVEFLDQDQANQALSGIAELLKSDRSLIATVTCSAASYPWEEGYSQRLSEQRAEAVCFALIAMGVDKAQLTSIGVGSGEPDDIDPSTGLQDPVKAAEKRKTVIEIDKAA</sequence>
<protein>
    <submittedName>
        <fullName evidence="3">OmpA family protein</fullName>
    </submittedName>
</protein>
<dbReference type="AlphaFoldDB" id="A0A9D0ZZ62"/>
<name>A0A9D0ZZ62_9ACTN</name>
<dbReference type="InterPro" id="IPR006665">
    <property type="entry name" value="OmpA-like"/>
</dbReference>
<feature type="chain" id="PRO_5039284172" evidence="1">
    <location>
        <begin position="26"/>
        <end position="388"/>
    </location>
</feature>